<accession>A0A9X2FAN4</accession>
<comment type="caution">
    <text evidence="1">The sequence shown here is derived from an EMBL/GenBank/DDBJ whole genome shotgun (WGS) entry which is preliminary data.</text>
</comment>
<evidence type="ECO:0000313" key="2">
    <source>
        <dbReference type="Proteomes" id="UP001155182"/>
    </source>
</evidence>
<protein>
    <submittedName>
        <fullName evidence="1">SusD/RagB family nutrient-binding outer membrane lipoprotein</fullName>
    </submittedName>
</protein>
<name>A0A9X2FAN4_9SPHI</name>
<sequence length="492" mass="53539">MKKIKTIILSAAAISLMVSCKDYLDINDNPNQALNATPQSILAGALSTTANNIYNTANSYGAWTVGYWGKSGDVNGYAPERTYNYTTSFYQGLWADIYDNLNDYKAVENAANKAGLSNHEAIALIMEAYNFQALIDQYGDVPYNDAFKGADVLTPKYDKAEDVYKTLIANLTKAVDLIKNNPSATVPKTEDIMFYDAGLKMSDLTKWVKFANTLKLRMLMRISGVPSLASFASSEIGKMGSVEGTYLSTDALVNPGYIQSASKQNPFWNRYNQTPTGTTSTEATYVRPTSYAIDQYELNNDPRIAKFYNKAGNNYVGVVLGGDPLPASGASSSFGPGIFKGYNASSVIMLAAESNFLQAEAISRGYLTGDAKDKYTKGIQASFLYLGLTLADANGYITANAGNPQVDFAAAANPIEIIIYQKYLALNSLESNEALSEYRRTGFPADVPLSVDPLRVGSGIPTRLLYPLSEISTNSANVPKATQWNKIFWDVN</sequence>
<reference evidence="1" key="1">
    <citation type="submission" date="2022-06" db="EMBL/GenBank/DDBJ databases">
        <title>Solitalea sp. MAHUQ-68 isolated from rhizospheric soil.</title>
        <authorList>
            <person name="Huq M.A."/>
        </authorList>
    </citation>
    <scope>NUCLEOTIDE SEQUENCE</scope>
    <source>
        <strain evidence="1">MAHUQ-68</strain>
    </source>
</reference>
<proteinExistence type="predicted"/>
<gene>
    <name evidence="1" type="ORF">NF867_11260</name>
</gene>
<dbReference type="AlphaFoldDB" id="A0A9X2FAN4"/>
<dbReference type="PROSITE" id="PS51257">
    <property type="entry name" value="PROKAR_LIPOPROTEIN"/>
    <property type="match status" value="1"/>
</dbReference>
<dbReference type="RefSeq" id="WP_252588101.1">
    <property type="nucleotide sequence ID" value="NZ_JAMWYS010000036.1"/>
</dbReference>
<dbReference type="InterPro" id="IPR041662">
    <property type="entry name" value="SusD-like_2"/>
</dbReference>
<dbReference type="SUPFAM" id="SSF48452">
    <property type="entry name" value="TPR-like"/>
    <property type="match status" value="1"/>
</dbReference>
<organism evidence="1 2">
    <name type="scientific">Solitalea agri</name>
    <dbReference type="NCBI Taxonomy" id="2953739"/>
    <lineage>
        <taxon>Bacteria</taxon>
        <taxon>Pseudomonadati</taxon>
        <taxon>Bacteroidota</taxon>
        <taxon>Sphingobacteriia</taxon>
        <taxon>Sphingobacteriales</taxon>
        <taxon>Sphingobacteriaceae</taxon>
        <taxon>Solitalea</taxon>
    </lineage>
</organism>
<dbReference type="InterPro" id="IPR011990">
    <property type="entry name" value="TPR-like_helical_dom_sf"/>
</dbReference>
<keyword evidence="2" id="KW-1185">Reference proteome</keyword>
<keyword evidence="1" id="KW-0449">Lipoprotein</keyword>
<dbReference type="EMBL" id="JAMWYS010000036">
    <property type="protein sequence ID" value="MCO4293443.1"/>
    <property type="molecule type" value="Genomic_DNA"/>
</dbReference>
<dbReference type="Pfam" id="PF12771">
    <property type="entry name" value="SusD-like_2"/>
    <property type="match status" value="1"/>
</dbReference>
<dbReference type="Proteomes" id="UP001155182">
    <property type="component" value="Unassembled WGS sequence"/>
</dbReference>
<dbReference type="Gene3D" id="1.25.40.390">
    <property type="match status" value="1"/>
</dbReference>
<evidence type="ECO:0000313" key="1">
    <source>
        <dbReference type="EMBL" id="MCO4293443.1"/>
    </source>
</evidence>